<accession>A0A7H9AVL1</accession>
<dbReference type="KEGG" id="cagg:HYG79_17660"/>
<keyword evidence="1" id="KW-1133">Transmembrane helix</keyword>
<protein>
    <submittedName>
        <fullName evidence="2">Uncharacterized protein</fullName>
    </submittedName>
</protein>
<proteinExistence type="predicted"/>
<evidence type="ECO:0000256" key="1">
    <source>
        <dbReference type="SAM" id="Phobius"/>
    </source>
</evidence>
<feature type="transmembrane region" description="Helical" evidence="1">
    <location>
        <begin position="117"/>
        <end position="132"/>
    </location>
</feature>
<keyword evidence="1" id="KW-0472">Membrane</keyword>
<evidence type="ECO:0000313" key="2">
    <source>
        <dbReference type="EMBL" id="QLG47105.1"/>
    </source>
</evidence>
<organism evidence="2 3">
    <name type="scientific">Costertonia aggregata</name>
    <dbReference type="NCBI Taxonomy" id="343403"/>
    <lineage>
        <taxon>Bacteria</taxon>
        <taxon>Pseudomonadati</taxon>
        <taxon>Bacteroidota</taxon>
        <taxon>Flavobacteriia</taxon>
        <taxon>Flavobacteriales</taxon>
        <taxon>Flavobacteriaceae</taxon>
        <taxon>Costertonia</taxon>
    </lineage>
</organism>
<name>A0A7H9AVL1_9FLAO</name>
<gene>
    <name evidence="2" type="ORF">HYG79_17660</name>
</gene>
<evidence type="ECO:0000313" key="3">
    <source>
        <dbReference type="Proteomes" id="UP000509302"/>
    </source>
</evidence>
<feature type="transmembrane region" description="Helical" evidence="1">
    <location>
        <begin position="12"/>
        <end position="35"/>
    </location>
</feature>
<feature type="transmembrane region" description="Helical" evidence="1">
    <location>
        <begin position="89"/>
        <end position="111"/>
    </location>
</feature>
<dbReference type="RefSeq" id="WP_179243383.1">
    <property type="nucleotide sequence ID" value="NZ_CP058595.1"/>
</dbReference>
<keyword evidence="1" id="KW-0812">Transmembrane</keyword>
<keyword evidence="3" id="KW-1185">Reference proteome</keyword>
<feature type="transmembrane region" description="Helical" evidence="1">
    <location>
        <begin position="50"/>
        <end position="69"/>
    </location>
</feature>
<dbReference type="AlphaFoldDB" id="A0A7H9AVL1"/>
<dbReference type="EMBL" id="CP058595">
    <property type="protein sequence ID" value="QLG47105.1"/>
    <property type="molecule type" value="Genomic_DNA"/>
</dbReference>
<dbReference type="Proteomes" id="UP000509302">
    <property type="component" value="Chromosome"/>
</dbReference>
<sequence length="156" mass="17699">MQKNTFDAKAFMRTLTIVHMALVGGLITFMLFAYFQTGGFVASMDQNDTFIYIVPIVAATGYFGSQFMFKKQLQLVKREDVLQTKLGKYFTASLIKFAFIEGAAFLALFAYFSTQNALHFTIAICLIAYLIVQRPTLPKLDQHLPLNMDEKKNLNI</sequence>
<reference evidence="2 3" key="1">
    <citation type="journal article" date="2006" name="Int. J. Syst. Evol. Microbiol.">
        <title>Costertonia aggregata gen. nov., sp. nov., a mesophilic marine bacterium of the family Flavobacteriaceae, isolated from a mature biofilm.</title>
        <authorList>
            <person name="Kwon K.K."/>
            <person name="Lee Y.K."/>
            <person name="Lee H.K."/>
        </authorList>
    </citation>
    <scope>NUCLEOTIDE SEQUENCE [LARGE SCALE GENOMIC DNA]</scope>
    <source>
        <strain evidence="2 3">KCCM 42265</strain>
    </source>
</reference>